<feature type="compositionally biased region" description="Basic residues" evidence="1">
    <location>
        <begin position="8"/>
        <end position="25"/>
    </location>
</feature>
<name>A0ABN9WY60_9DINO</name>
<sequence length="306" mass="32751">MGSERMGRRIAPHRRRRRGRNRAPHRAASPQHRQRGAIFRPFLLGPHLGGWNYFGVALAHVRASPGQSSLAGSGSCRILQDLALWLTTFTLTPASHGSTWAAPDPPLWPHPPSSHRPARGAPSGCRRGLRAGGPGGGQRRHARARNGARRRPSPSAPAAGGRYTRVHWRSGDAHASEAPGRHQDVLTGHAGGLVNHGQDLPSAGGRSERPRGEAHAHGPEKVVLHQRASRMRRRAEVLVREGRPPDLVAGADGVTEPLPGPSALGLVPEVGVPPLTLVRHAPLEEVVGRHAMIGELLLGHGVRISR</sequence>
<evidence type="ECO:0000313" key="2">
    <source>
        <dbReference type="EMBL" id="CAK0890578.1"/>
    </source>
</evidence>
<evidence type="ECO:0000256" key="1">
    <source>
        <dbReference type="SAM" id="MobiDB-lite"/>
    </source>
</evidence>
<gene>
    <name evidence="2" type="ORF">PCOR1329_LOCUS70775</name>
</gene>
<reference evidence="2" key="1">
    <citation type="submission" date="2023-10" db="EMBL/GenBank/DDBJ databases">
        <authorList>
            <person name="Chen Y."/>
            <person name="Shah S."/>
            <person name="Dougan E. K."/>
            <person name="Thang M."/>
            <person name="Chan C."/>
        </authorList>
    </citation>
    <scope>NUCLEOTIDE SEQUENCE [LARGE SCALE GENOMIC DNA]</scope>
</reference>
<protein>
    <submittedName>
        <fullName evidence="2">Uncharacterized protein</fullName>
    </submittedName>
</protein>
<feature type="compositionally biased region" description="Basic residues" evidence="1">
    <location>
        <begin position="138"/>
        <end position="152"/>
    </location>
</feature>
<feature type="compositionally biased region" description="Basic and acidic residues" evidence="1">
    <location>
        <begin position="206"/>
        <end position="219"/>
    </location>
</feature>
<comment type="caution">
    <text evidence="2">The sequence shown here is derived from an EMBL/GenBank/DDBJ whole genome shotgun (WGS) entry which is preliminary data.</text>
</comment>
<dbReference type="Proteomes" id="UP001189429">
    <property type="component" value="Unassembled WGS sequence"/>
</dbReference>
<evidence type="ECO:0000313" key="3">
    <source>
        <dbReference type="Proteomes" id="UP001189429"/>
    </source>
</evidence>
<feature type="region of interest" description="Disordered" evidence="1">
    <location>
        <begin position="102"/>
        <end position="219"/>
    </location>
</feature>
<feature type="compositionally biased region" description="Basic and acidic residues" evidence="1">
    <location>
        <begin position="169"/>
        <end position="184"/>
    </location>
</feature>
<keyword evidence="3" id="KW-1185">Reference proteome</keyword>
<accession>A0ABN9WY60</accession>
<organism evidence="2 3">
    <name type="scientific">Prorocentrum cordatum</name>
    <dbReference type="NCBI Taxonomy" id="2364126"/>
    <lineage>
        <taxon>Eukaryota</taxon>
        <taxon>Sar</taxon>
        <taxon>Alveolata</taxon>
        <taxon>Dinophyceae</taxon>
        <taxon>Prorocentrales</taxon>
        <taxon>Prorocentraceae</taxon>
        <taxon>Prorocentrum</taxon>
    </lineage>
</organism>
<feature type="compositionally biased region" description="Pro residues" evidence="1">
    <location>
        <begin position="103"/>
        <end position="114"/>
    </location>
</feature>
<proteinExistence type="predicted"/>
<feature type="region of interest" description="Disordered" evidence="1">
    <location>
        <begin position="1"/>
        <end position="33"/>
    </location>
</feature>
<dbReference type="EMBL" id="CAUYUJ010019370">
    <property type="protein sequence ID" value="CAK0890578.1"/>
    <property type="molecule type" value="Genomic_DNA"/>
</dbReference>